<name>A0ABY5L2M9_9CELL</name>
<dbReference type="EMBL" id="CP101988">
    <property type="protein sequence ID" value="UUI75715.1"/>
    <property type="molecule type" value="Genomic_DNA"/>
</dbReference>
<proteinExistence type="predicted"/>
<sequence length="130" mass="14089">MTDHAGRYRPSLRWDVPAPLSLGTREMLAESLDALFSDEDTPRARPTIRTDVQLVVVDLATSFAMIAHFSSAPAAERTRVADVIFDVNDALAFAGLPAATGPWEIVVGSAEVRQGYKTLDLDDPCWSAAD</sequence>
<accession>A0ABY5L2M9</accession>
<organism evidence="1 2">
    <name type="scientific">Cellulomonas chengniuliangii</name>
    <dbReference type="NCBI Taxonomy" id="2968084"/>
    <lineage>
        <taxon>Bacteria</taxon>
        <taxon>Bacillati</taxon>
        <taxon>Actinomycetota</taxon>
        <taxon>Actinomycetes</taxon>
        <taxon>Micrococcales</taxon>
        <taxon>Cellulomonadaceae</taxon>
        <taxon>Cellulomonas</taxon>
    </lineage>
</organism>
<dbReference type="RefSeq" id="WP_227568191.1">
    <property type="nucleotide sequence ID" value="NZ_CP101988.1"/>
</dbReference>
<gene>
    <name evidence="1" type="ORF">NP064_01990</name>
</gene>
<reference evidence="1 2" key="1">
    <citation type="submission" date="2022-07" db="EMBL/GenBank/DDBJ databases">
        <title>Novel species in genus cellulomonas.</title>
        <authorList>
            <person name="Ye L."/>
        </authorList>
    </citation>
    <scope>NUCLEOTIDE SEQUENCE [LARGE SCALE GENOMIC DNA]</scope>
    <source>
        <strain evidence="2">zg-Y338</strain>
    </source>
</reference>
<keyword evidence="2" id="KW-1185">Reference proteome</keyword>
<protein>
    <submittedName>
        <fullName evidence="1">Uncharacterized protein</fullName>
    </submittedName>
</protein>
<dbReference type="Proteomes" id="UP001316189">
    <property type="component" value="Chromosome"/>
</dbReference>
<evidence type="ECO:0000313" key="2">
    <source>
        <dbReference type="Proteomes" id="UP001316189"/>
    </source>
</evidence>
<evidence type="ECO:0000313" key="1">
    <source>
        <dbReference type="EMBL" id="UUI75715.1"/>
    </source>
</evidence>